<organism evidence="1">
    <name type="scientific">freshwater metagenome</name>
    <dbReference type="NCBI Taxonomy" id="449393"/>
    <lineage>
        <taxon>unclassified sequences</taxon>
        <taxon>metagenomes</taxon>
        <taxon>ecological metagenomes</taxon>
    </lineage>
</organism>
<evidence type="ECO:0000313" key="1">
    <source>
        <dbReference type="EMBL" id="CAB4746506.1"/>
    </source>
</evidence>
<dbReference type="AlphaFoldDB" id="A0A6J6TH18"/>
<dbReference type="EMBL" id="CAEZYZ010000083">
    <property type="protein sequence ID" value="CAB4746506.1"/>
    <property type="molecule type" value="Genomic_DNA"/>
</dbReference>
<accession>A0A6J6TH18</accession>
<name>A0A6J6TH18_9ZZZZ</name>
<sequence length="82" mass="8534">MSENIIEVGEDVEIDVVVDEDGNVVAAVIDDVVVATSAEGSIVDETIDVLDADGNVVLEDETVSVYDADGNLVAQAEEITVV</sequence>
<protein>
    <submittedName>
        <fullName evidence="1">Unannotated protein</fullName>
    </submittedName>
</protein>
<proteinExistence type="predicted"/>
<gene>
    <name evidence="1" type="ORF">UFOPK2810_00617</name>
</gene>
<reference evidence="1" key="1">
    <citation type="submission" date="2020-05" db="EMBL/GenBank/DDBJ databases">
        <authorList>
            <person name="Chiriac C."/>
            <person name="Salcher M."/>
            <person name="Ghai R."/>
            <person name="Kavagutti S V."/>
        </authorList>
    </citation>
    <scope>NUCLEOTIDE SEQUENCE</scope>
</reference>